<dbReference type="PROSITE" id="PS51465">
    <property type="entry name" value="KAZAL_2"/>
    <property type="match status" value="1"/>
</dbReference>
<proteinExistence type="inferred from homology"/>
<feature type="transmembrane region" description="Helical" evidence="9">
    <location>
        <begin position="246"/>
        <end position="272"/>
    </location>
</feature>
<evidence type="ECO:0000256" key="3">
    <source>
        <dbReference type="ARBA" id="ARBA00022475"/>
    </source>
</evidence>
<dbReference type="SUPFAM" id="SSF103473">
    <property type="entry name" value="MFS general substrate transporter"/>
    <property type="match status" value="1"/>
</dbReference>
<feature type="region of interest" description="Disordered" evidence="8">
    <location>
        <begin position="713"/>
        <end position="742"/>
    </location>
</feature>
<evidence type="ECO:0000313" key="11">
    <source>
        <dbReference type="EMBL" id="CAH1103108.1"/>
    </source>
</evidence>
<comment type="subcellular location">
    <subcellularLocation>
        <location evidence="1">Cell membrane</location>
        <topology evidence="1">Multi-pass membrane protein</topology>
    </subcellularLocation>
</comment>
<keyword evidence="6 9" id="KW-0472">Membrane</keyword>
<evidence type="ECO:0000256" key="9">
    <source>
        <dbReference type="SAM" id="Phobius"/>
    </source>
</evidence>
<feature type="transmembrane region" description="Helical" evidence="9">
    <location>
        <begin position="541"/>
        <end position="563"/>
    </location>
</feature>
<feature type="transmembrane region" description="Helical" evidence="9">
    <location>
        <begin position="583"/>
        <end position="609"/>
    </location>
</feature>
<dbReference type="GO" id="GO:0016323">
    <property type="term" value="C:basolateral plasma membrane"/>
    <property type="evidence" value="ECO:0007669"/>
    <property type="project" value="TreeGrafter"/>
</dbReference>
<dbReference type="Pfam" id="PF03137">
    <property type="entry name" value="OATP"/>
    <property type="match status" value="1"/>
</dbReference>
<evidence type="ECO:0000256" key="1">
    <source>
        <dbReference type="ARBA" id="ARBA00004651"/>
    </source>
</evidence>
<dbReference type="Pfam" id="PF07648">
    <property type="entry name" value="Kazal_2"/>
    <property type="match status" value="1"/>
</dbReference>
<sequence>MVHPTNLFRSDSEGGQRFSAPVGNYFSDIDCGITALPCLTQLLRLEKLAKLSVFITVLSLLGLMHGIVSTYFKGTSHLWFSHYNFPSFVEDWFVFLNEIFVGILALCISYWGNRMHRTTWMGALTMLIAVSGGTLAIPEIYNPFTKTEITNAITGPALCSNENEERYTKDLLGSESFNEVTFGYFFIFQIIFSMVTISFITHGLSYVDDHISAKHGPALLGLTLAAQEAGKQFGIYFSWVPYVSKIFSIFSSPVWILLIIITFCVGIAMAMFPKVLPTLAIKKSVNSLVSIASGGLPFDDDETEHSFCKVLCSLLKNKVLLLNIMSFVLMQSALVNFSLIEKYFNQSKYHVPIEEKDSTGYSDPDIIQFTTNLLRQPLVAVCMVTCGLIISKMRPKPKYLVIWIIVAFILVVLIFSSNVFLNCTKGIYNEHQHVITIPFCSSKCNCPYGESFQPVCVDGKTFFSPCLAGCRNYSSATSVYHNCSCGSVVTRGSCDQDNCKFVLAFAQVNNILSNGLVASTIIVNFLITFRSVPTKYKATALGLELTFLGIIPFIPIKIVYHFIANMFCEIHTLKGCQYFSESFPIVISVITISFMLGAIILAAILLYFVKDLKLYSNQLSNYNTTDNHNIVVAGTPNTTSGTSEENRAIEEDSPFIRQLGERIKSRLQRPSSREERIKTYIAEGELVPPLKKIKPPASAGAAVVTSTPVVRMEPSGESEILHEVRPNSRNSNKRHSKASGESDLSSLYRFADSIIDASDGNDSEPSIKVSQGKIVFQVAPQINTPKPKKPRHEPLILIAPDSTQPKRPAPVPHFLVETNL</sequence>
<evidence type="ECO:0000256" key="8">
    <source>
        <dbReference type="SAM" id="MobiDB-lite"/>
    </source>
</evidence>
<comment type="similarity">
    <text evidence="2">Belongs to the organo anion transporter (TC 2.A.60) family.</text>
</comment>
<keyword evidence="3" id="KW-1003">Cell membrane</keyword>
<name>A0A9P0CN24_9CUCU</name>
<dbReference type="OrthoDB" id="5062115at2759"/>
<dbReference type="AlphaFoldDB" id="A0A9P0CN24"/>
<evidence type="ECO:0000256" key="2">
    <source>
        <dbReference type="ARBA" id="ARBA00009657"/>
    </source>
</evidence>
<keyword evidence="12" id="KW-1185">Reference proteome</keyword>
<reference evidence="11" key="1">
    <citation type="submission" date="2022-01" db="EMBL/GenBank/DDBJ databases">
        <authorList>
            <person name="King R."/>
        </authorList>
    </citation>
    <scope>NUCLEOTIDE SEQUENCE</scope>
</reference>
<dbReference type="GO" id="GO:0015347">
    <property type="term" value="F:sodium-independent organic anion transmembrane transporter activity"/>
    <property type="evidence" value="ECO:0007669"/>
    <property type="project" value="TreeGrafter"/>
</dbReference>
<protein>
    <recommendedName>
        <fullName evidence="10">Kazal-like domain-containing protein</fullName>
    </recommendedName>
</protein>
<feature type="transmembrane region" description="Helical" evidence="9">
    <location>
        <begin position="182"/>
        <end position="207"/>
    </location>
</feature>
<evidence type="ECO:0000313" key="12">
    <source>
        <dbReference type="Proteomes" id="UP001153636"/>
    </source>
</evidence>
<gene>
    <name evidence="11" type="ORF">PSYICH_LOCUS4628</name>
</gene>
<dbReference type="EMBL" id="OV651826">
    <property type="protein sequence ID" value="CAH1103108.1"/>
    <property type="molecule type" value="Genomic_DNA"/>
</dbReference>
<evidence type="ECO:0000256" key="5">
    <source>
        <dbReference type="ARBA" id="ARBA00022989"/>
    </source>
</evidence>
<keyword evidence="4 9" id="KW-0812">Transmembrane</keyword>
<dbReference type="InterPro" id="IPR002350">
    <property type="entry name" value="Kazal_dom"/>
</dbReference>
<feature type="domain" description="Kazal-like" evidence="10">
    <location>
        <begin position="434"/>
        <end position="487"/>
    </location>
</feature>
<dbReference type="PANTHER" id="PTHR11388">
    <property type="entry name" value="ORGANIC ANION TRANSPORTER"/>
    <property type="match status" value="1"/>
</dbReference>
<feature type="transmembrane region" description="Helical" evidence="9">
    <location>
        <begin position="319"/>
        <end position="340"/>
    </location>
</feature>
<dbReference type="PANTHER" id="PTHR11388:SF158">
    <property type="entry name" value="ORGANIC ANION TRANSPORTING POLYPEPTIDE 33EB"/>
    <property type="match status" value="1"/>
</dbReference>
<dbReference type="GO" id="GO:0043252">
    <property type="term" value="P:sodium-independent organic anion transport"/>
    <property type="evidence" value="ECO:0007669"/>
    <property type="project" value="TreeGrafter"/>
</dbReference>
<evidence type="ECO:0000256" key="7">
    <source>
        <dbReference type="ARBA" id="ARBA00023157"/>
    </source>
</evidence>
<keyword evidence="7" id="KW-1015">Disulfide bond</keyword>
<accession>A0A9P0CN24</accession>
<feature type="transmembrane region" description="Helical" evidence="9">
    <location>
        <begin position="511"/>
        <end position="529"/>
    </location>
</feature>
<evidence type="ECO:0000256" key="4">
    <source>
        <dbReference type="ARBA" id="ARBA00022692"/>
    </source>
</evidence>
<organism evidence="11 12">
    <name type="scientific">Psylliodes chrysocephalus</name>
    <dbReference type="NCBI Taxonomy" id="3402493"/>
    <lineage>
        <taxon>Eukaryota</taxon>
        <taxon>Metazoa</taxon>
        <taxon>Ecdysozoa</taxon>
        <taxon>Arthropoda</taxon>
        <taxon>Hexapoda</taxon>
        <taxon>Insecta</taxon>
        <taxon>Pterygota</taxon>
        <taxon>Neoptera</taxon>
        <taxon>Endopterygota</taxon>
        <taxon>Coleoptera</taxon>
        <taxon>Polyphaga</taxon>
        <taxon>Cucujiformia</taxon>
        <taxon>Chrysomeloidea</taxon>
        <taxon>Chrysomelidae</taxon>
        <taxon>Galerucinae</taxon>
        <taxon>Alticini</taxon>
        <taxon>Psylliodes</taxon>
    </lineage>
</organism>
<feature type="transmembrane region" description="Helical" evidence="9">
    <location>
        <begin position="51"/>
        <end position="72"/>
    </location>
</feature>
<keyword evidence="5 9" id="KW-1133">Transmembrane helix</keyword>
<dbReference type="InterPro" id="IPR004156">
    <property type="entry name" value="OATP"/>
</dbReference>
<evidence type="ECO:0000256" key="6">
    <source>
        <dbReference type="ARBA" id="ARBA00023136"/>
    </source>
</evidence>
<dbReference type="InterPro" id="IPR036259">
    <property type="entry name" value="MFS_trans_sf"/>
</dbReference>
<feature type="transmembrane region" description="Helical" evidence="9">
    <location>
        <begin position="92"/>
        <end position="112"/>
    </location>
</feature>
<feature type="transmembrane region" description="Helical" evidence="9">
    <location>
        <begin position="400"/>
        <end position="421"/>
    </location>
</feature>
<dbReference type="Proteomes" id="UP001153636">
    <property type="component" value="Chromosome 14"/>
</dbReference>
<evidence type="ECO:0000259" key="10">
    <source>
        <dbReference type="PROSITE" id="PS51465"/>
    </source>
</evidence>